<dbReference type="OrthoDB" id="3811846at2759"/>
<dbReference type="AlphaFoldDB" id="A0A1Y1YV47"/>
<sequence length="258" mass="29276">MYSAPLLQQNRSNFNNSVNMPARVKREVTIPSIHLLLRDEDLDQDLSSSLLSKTATNSSVAFRGVSPKSAYSVSPTPQSLNVTLQQLASPRAERTRIQRRVKNERKSDILKEKSKRKQKAKKEQLQRTTLTTAIAQNEKSVVDLMPHGRLPKAFEGQCLTDNNAEQGLDYNKITVLKFSASMHRISRPLFQYLRENYMHDPEICRCLTMVSNLEHPILMPRWTDPTPRKPLTKKLSKKGFEAVEFMSGGNPVSAALEQ</sequence>
<name>A0A1Y1YV47_9PLEO</name>
<gene>
    <name evidence="2" type="ORF">BCR34DRAFT_574566</name>
</gene>
<feature type="region of interest" description="Disordered" evidence="1">
    <location>
        <begin position="100"/>
        <end position="126"/>
    </location>
</feature>
<organism evidence="2 3">
    <name type="scientific">Clohesyomyces aquaticus</name>
    <dbReference type="NCBI Taxonomy" id="1231657"/>
    <lineage>
        <taxon>Eukaryota</taxon>
        <taxon>Fungi</taxon>
        <taxon>Dikarya</taxon>
        <taxon>Ascomycota</taxon>
        <taxon>Pezizomycotina</taxon>
        <taxon>Dothideomycetes</taxon>
        <taxon>Pleosporomycetidae</taxon>
        <taxon>Pleosporales</taxon>
        <taxon>Lindgomycetaceae</taxon>
        <taxon>Clohesyomyces</taxon>
    </lineage>
</organism>
<keyword evidence="3" id="KW-1185">Reference proteome</keyword>
<dbReference type="EMBL" id="MCFA01000164">
    <property type="protein sequence ID" value="ORY01908.1"/>
    <property type="molecule type" value="Genomic_DNA"/>
</dbReference>
<dbReference type="Proteomes" id="UP000193144">
    <property type="component" value="Unassembled WGS sequence"/>
</dbReference>
<reference evidence="2 3" key="1">
    <citation type="submission" date="2016-07" db="EMBL/GenBank/DDBJ databases">
        <title>Pervasive Adenine N6-methylation of Active Genes in Fungi.</title>
        <authorList>
            <consortium name="DOE Joint Genome Institute"/>
            <person name="Mondo S.J."/>
            <person name="Dannebaum R.O."/>
            <person name="Kuo R.C."/>
            <person name="Labutti K."/>
            <person name="Haridas S."/>
            <person name="Kuo A."/>
            <person name="Salamov A."/>
            <person name="Ahrendt S.R."/>
            <person name="Lipzen A."/>
            <person name="Sullivan W."/>
            <person name="Andreopoulos W.B."/>
            <person name="Clum A."/>
            <person name="Lindquist E."/>
            <person name="Daum C."/>
            <person name="Ramamoorthy G.K."/>
            <person name="Gryganskyi A."/>
            <person name="Culley D."/>
            <person name="Magnuson J.K."/>
            <person name="James T.Y."/>
            <person name="O'Malley M.A."/>
            <person name="Stajich J.E."/>
            <person name="Spatafora J.W."/>
            <person name="Visel A."/>
            <person name="Grigoriev I.V."/>
        </authorList>
    </citation>
    <scope>NUCLEOTIDE SEQUENCE [LARGE SCALE GENOMIC DNA]</scope>
    <source>
        <strain evidence="2 3">CBS 115471</strain>
    </source>
</reference>
<comment type="caution">
    <text evidence="2">The sequence shown here is derived from an EMBL/GenBank/DDBJ whole genome shotgun (WGS) entry which is preliminary data.</text>
</comment>
<evidence type="ECO:0000313" key="3">
    <source>
        <dbReference type="Proteomes" id="UP000193144"/>
    </source>
</evidence>
<accession>A0A1Y1YV47</accession>
<evidence type="ECO:0000256" key="1">
    <source>
        <dbReference type="SAM" id="MobiDB-lite"/>
    </source>
</evidence>
<protein>
    <submittedName>
        <fullName evidence="2">Uncharacterized protein</fullName>
    </submittedName>
</protein>
<evidence type="ECO:0000313" key="2">
    <source>
        <dbReference type="EMBL" id="ORY01908.1"/>
    </source>
</evidence>
<proteinExistence type="predicted"/>